<dbReference type="InterPro" id="IPR040758">
    <property type="entry name" value="PrmC_N"/>
</dbReference>
<evidence type="ECO:0000256" key="3">
    <source>
        <dbReference type="ARBA" id="ARBA00022679"/>
    </source>
</evidence>
<dbReference type="AlphaFoldDB" id="A0A3P9I6U4"/>
<dbReference type="PROSITE" id="PS00092">
    <property type="entry name" value="N6_MTASE"/>
    <property type="match status" value="1"/>
</dbReference>
<dbReference type="GO" id="GO:0032259">
    <property type="term" value="P:methylation"/>
    <property type="evidence" value="ECO:0007669"/>
    <property type="project" value="UniProtKB-KW"/>
</dbReference>
<dbReference type="InterPro" id="IPR029063">
    <property type="entry name" value="SAM-dependent_MTases_sf"/>
</dbReference>
<dbReference type="InterPro" id="IPR050320">
    <property type="entry name" value="N5-glutamine_MTase"/>
</dbReference>
<dbReference type="Proteomes" id="UP000265200">
    <property type="component" value="Chromosome 5"/>
</dbReference>
<keyword evidence="3" id="KW-0808">Transferase</keyword>
<evidence type="ECO:0000256" key="5">
    <source>
        <dbReference type="ARBA" id="ARBA00048391"/>
    </source>
</evidence>
<evidence type="ECO:0000313" key="8">
    <source>
        <dbReference type="Ensembl" id="ENSORLP00015015630.1"/>
    </source>
</evidence>
<dbReference type="InterPro" id="IPR004556">
    <property type="entry name" value="HemK-like"/>
</dbReference>
<dbReference type="Pfam" id="PF17827">
    <property type="entry name" value="PrmC_N"/>
    <property type="match status" value="1"/>
</dbReference>
<reference key="1">
    <citation type="journal article" date="2007" name="Nature">
        <title>The medaka draft genome and insights into vertebrate genome evolution.</title>
        <authorList>
            <person name="Kasahara M."/>
            <person name="Naruse K."/>
            <person name="Sasaki S."/>
            <person name="Nakatani Y."/>
            <person name="Qu W."/>
            <person name="Ahsan B."/>
            <person name="Yamada T."/>
            <person name="Nagayasu Y."/>
            <person name="Doi K."/>
            <person name="Kasai Y."/>
            <person name="Jindo T."/>
            <person name="Kobayashi D."/>
            <person name="Shimada A."/>
            <person name="Toyoda A."/>
            <person name="Kuroki Y."/>
            <person name="Fujiyama A."/>
            <person name="Sasaki T."/>
            <person name="Shimizu A."/>
            <person name="Asakawa S."/>
            <person name="Shimizu N."/>
            <person name="Hashimoto S."/>
            <person name="Yang J."/>
            <person name="Lee Y."/>
            <person name="Matsushima K."/>
            <person name="Sugano S."/>
            <person name="Sakaizumi M."/>
            <person name="Narita T."/>
            <person name="Ohishi K."/>
            <person name="Haga S."/>
            <person name="Ohta F."/>
            <person name="Nomoto H."/>
            <person name="Nogata K."/>
            <person name="Morishita T."/>
            <person name="Endo T."/>
            <person name="Shin-I T."/>
            <person name="Takeda H."/>
            <person name="Morishita S."/>
            <person name="Kohara Y."/>
        </authorList>
    </citation>
    <scope>NUCLEOTIDE SEQUENCE [LARGE SCALE GENOMIC DNA]</scope>
    <source>
        <strain>Hd-rR</strain>
    </source>
</reference>
<evidence type="ECO:0000256" key="4">
    <source>
        <dbReference type="ARBA" id="ARBA00022691"/>
    </source>
</evidence>
<evidence type="ECO:0000259" key="7">
    <source>
        <dbReference type="Pfam" id="PF17827"/>
    </source>
</evidence>
<dbReference type="Ensembl" id="ENSORLT00015023599.1">
    <property type="protein sequence ID" value="ENSORLP00015015630.1"/>
    <property type="gene ID" value="ENSORLG00015016562.1"/>
</dbReference>
<evidence type="ECO:0000256" key="1">
    <source>
        <dbReference type="ARBA" id="ARBA00012771"/>
    </source>
</evidence>
<dbReference type="SUPFAM" id="SSF53335">
    <property type="entry name" value="S-adenosyl-L-methionine-dependent methyltransferases"/>
    <property type="match status" value="1"/>
</dbReference>
<reference evidence="8 9" key="2">
    <citation type="submission" date="2017-04" db="EMBL/GenBank/DDBJ databases">
        <title>CpG methylation of centromeres and impact of large insertions on vertebrate speciation.</title>
        <authorList>
            <person name="Ichikawa K."/>
            <person name="Yoshimura J."/>
            <person name="Morishita S."/>
        </authorList>
    </citation>
    <scope>NUCLEOTIDE SEQUENCE</scope>
    <source>
        <strain evidence="8 9">HSOK</strain>
    </source>
</reference>
<name>A0A3P9I6U4_ORYLA</name>
<dbReference type="Gene3D" id="1.10.8.10">
    <property type="entry name" value="DNA helicase RuvA subunit, C-terminal domain"/>
    <property type="match status" value="1"/>
</dbReference>
<reference evidence="8" key="4">
    <citation type="submission" date="2025-09" db="UniProtKB">
        <authorList>
            <consortium name="Ensembl"/>
        </authorList>
    </citation>
    <scope>IDENTIFICATION</scope>
    <source>
        <strain evidence="8">HSOK</strain>
    </source>
</reference>
<reference evidence="8" key="3">
    <citation type="submission" date="2025-08" db="UniProtKB">
        <authorList>
            <consortium name="Ensembl"/>
        </authorList>
    </citation>
    <scope>IDENTIFICATION</scope>
    <source>
        <strain evidence="8">HSOK</strain>
    </source>
</reference>
<dbReference type="PANTHER" id="PTHR18895">
    <property type="entry name" value="HEMK METHYLTRANSFERASE"/>
    <property type="match status" value="1"/>
</dbReference>
<dbReference type="GO" id="GO:0003676">
    <property type="term" value="F:nucleic acid binding"/>
    <property type="evidence" value="ECO:0007669"/>
    <property type="project" value="InterPro"/>
</dbReference>
<evidence type="ECO:0000259" key="6">
    <source>
        <dbReference type="Pfam" id="PF05175"/>
    </source>
</evidence>
<proteinExistence type="predicted"/>
<keyword evidence="2" id="KW-0489">Methyltransferase</keyword>
<dbReference type="InterPro" id="IPR002052">
    <property type="entry name" value="DNA_methylase_N6_adenine_CS"/>
</dbReference>
<comment type="catalytic activity">
    <reaction evidence="5">
        <text>L-glutaminyl-[peptide chain release factor] + S-adenosyl-L-methionine = N(5)-methyl-L-glutaminyl-[peptide chain release factor] + S-adenosyl-L-homocysteine + H(+)</text>
        <dbReference type="Rhea" id="RHEA:42896"/>
        <dbReference type="Rhea" id="RHEA-COMP:10271"/>
        <dbReference type="Rhea" id="RHEA-COMP:10272"/>
        <dbReference type="ChEBI" id="CHEBI:15378"/>
        <dbReference type="ChEBI" id="CHEBI:30011"/>
        <dbReference type="ChEBI" id="CHEBI:57856"/>
        <dbReference type="ChEBI" id="CHEBI:59789"/>
        <dbReference type="ChEBI" id="CHEBI:61891"/>
        <dbReference type="EC" id="2.1.1.297"/>
    </reaction>
</comment>
<sequence>MALSGRPRKLTERGQKRSLTFCSPLLQISKLHVTFRSAQVQKAESFMEWALWGFHGLRACSAPALPAGCITALQAVDFWTKQFEGKGVTEPELSSRYIIAYLLGAKTIESLEQQRLKEFLSREETDQLWQLCTQRLSRMPVQYVIGEWDFRDLTLKMRPPVFIPRPETEELVEVVLTDLQRLCGSGATVLEVGCGSGAISVSLLKSLPQLKAFALDQSQEAVDLTRENALRSFHLSILINVNADALLGLCGSVAVLVSNPPYLFSQDMATLQPEILRFEDHAALDGGKDGLNVIKQTLTLAPRILPNQGRVYLEVDPRHPPLIQQWVEGNQCLCLLLRPRFCILQNEAPKPDQD</sequence>
<dbReference type="CDD" id="cd02440">
    <property type="entry name" value="AdoMet_MTases"/>
    <property type="match status" value="1"/>
</dbReference>
<organism evidence="8 9">
    <name type="scientific">Oryzias latipes</name>
    <name type="common">Japanese rice fish</name>
    <name type="synonym">Japanese killifish</name>
    <dbReference type="NCBI Taxonomy" id="8090"/>
    <lineage>
        <taxon>Eukaryota</taxon>
        <taxon>Metazoa</taxon>
        <taxon>Chordata</taxon>
        <taxon>Craniata</taxon>
        <taxon>Vertebrata</taxon>
        <taxon>Euteleostomi</taxon>
        <taxon>Actinopterygii</taxon>
        <taxon>Neopterygii</taxon>
        <taxon>Teleostei</taxon>
        <taxon>Neoteleostei</taxon>
        <taxon>Acanthomorphata</taxon>
        <taxon>Ovalentaria</taxon>
        <taxon>Atherinomorphae</taxon>
        <taxon>Beloniformes</taxon>
        <taxon>Adrianichthyidae</taxon>
        <taxon>Oryziinae</taxon>
        <taxon>Oryzias</taxon>
    </lineage>
</organism>
<dbReference type="InterPro" id="IPR007848">
    <property type="entry name" value="Small_mtfrase_dom"/>
</dbReference>
<accession>A0A3P9I6U4</accession>
<dbReference type="Gene3D" id="3.40.50.150">
    <property type="entry name" value="Vaccinia Virus protein VP39"/>
    <property type="match status" value="1"/>
</dbReference>
<dbReference type="NCBIfam" id="TIGR00536">
    <property type="entry name" value="hemK_fam"/>
    <property type="match status" value="1"/>
</dbReference>
<dbReference type="EC" id="2.1.1.297" evidence="1"/>
<dbReference type="GO" id="GO:0102559">
    <property type="term" value="F:peptide chain release factor N(5)-glutamine methyltransferase activity"/>
    <property type="evidence" value="ECO:0007669"/>
    <property type="project" value="UniProtKB-EC"/>
</dbReference>
<dbReference type="Pfam" id="PF05175">
    <property type="entry name" value="MTS"/>
    <property type="match status" value="1"/>
</dbReference>
<feature type="domain" description="Methyltransferase small" evidence="6">
    <location>
        <begin position="176"/>
        <end position="267"/>
    </location>
</feature>
<keyword evidence="4" id="KW-0949">S-adenosyl-L-methionine</keyword>
<dbReference type="PANTHER" id="PTHR18895:SF74">
    <property type="entry name" value="MTRF1L RELEASE FACTOR GLUTAMINE METHYLTRANSFERASE"/>
    <property type="match status" value="1"/>
</dbReference>
<evidence type="ECO:0000256" key="2">
    <source>
        <dbReference type="ARBA" id="ARBA00022603"/>
    </source>
</evidence>
<feature type="domain" description="Release factor glutamine methyltransferase N-terminal" evidence="7">
    <location>
        <begin position="74"/>
        <end position="146"/>
    </location>
</feature>
<evidence type="ECO:0000313" key="9">
    <source>
        <dbReference type="Proteomes" id="UP000265200"/>
    </source>
</evidence>
<protein>
    <recommendedName>
        <fullName evidence="1">peptide chain release factor N(5)-glutamine methyltransferase</fullName>
        <ecNumber evidence="1">2.1.1.297</ecNumber>
    </recommendedName>
</protein>